<dbReference type="PANTHER" id="PTHR30461">
    <property type="entry name" value="DNA-INVERTASE FROM LAMBDOID PROPHAGE"/>
    <property type="match status" value="1"/>
</dbReference>
<feature type="compositionally biased region" description="Acidic residues" evidence="3">
    <location>
        <begin position="580"/>
        <end position="589"/>
    </location>
</feature>
<dbReference type="Pfam" id="PF00239">
    <property type="entry name" value="Resolvase"/>
    <property type="match status" value="1"/>
</dbReference>
<dbReference type="eggNOG" id="COG1961">
    <property type="taxonomic scope" value="Bacteria"/>
</dbReference>
<dbReference type="OrthoDB" id="9791494at2"/>
<dbReference type="GO" id="GO:0003677">
    <property type="term" value="F:DNA binding"/>
    <property type="evidence" value="ECO:0007669"/>
    <property type="project" value="UniProtKB-KW"/>
</dbReference>
<evidence type="ECO:0000259" key="5">
    <source>
        <dbReference type="PROSITE" id="PS51737"/>
    </source>
</evidence>
<sequence length="589" mass="65790">MPRAYNYTRFSHPSQALGQSEQRQIELCEQYCRVHGLTLVRDSEYTFLDRGRSAFLGAHLDDGAELSRFLKLVEDGTIPAGSWLICESLDRLSRQDSWTAMKLLGGIVESGITVVTLNNGEVFADMKDARKLIMAVLDSSRANSESSHKSSRLRQAYQKKRDAASDGKAVFTKQVPMWLKLKADRSGYDLVPEFVETVRMIFDLTITHGKNKVAQLLNEAGRPTFKPSVNGWGTSAVSHVLNNRAVLGEFQPMSKLDDPKRRKRKPVGEPIKKYFPAIIDETTYYRAQDAVAGRRTAKATKQSVKFNVWQKVARCIHCGSPMHMVNKGRAPKGQTYIECSIGRKGLCESHKLIRLDHSEQVFRAILACLDSMSLVRDSGGKLAKDLAAINGRIAEQEAKLSKAVAAFDAEPSPDIAAAVRRMRETLTELTNQREHTQGELAAEDAIDYKEFMRRLDLESPEGRAAANALLQRLKVLVFADRGEDARNPSSSYVVTQDGEPRFAVAYADGKAGYRKLSPWKHARPWMIQRGNPHGPLLPLHMSAATALKHAGPVHFEPPKEAGSRAYEIEEDADARRQADADEDYWPIQE</sequence>
<dbReference type="CDD" id="cd00338">
    <property type="entry name" value="Ser_Recombinase"/>
    <property type="match status" value="1"/>
</dbReference>
<dbReference type="InterPro" id="IPR050639">
    <property type="entry name" value="SSR_resolvase"/>
</dbReference>
<evidence type="ECO:0000256" key="2">
    <source>
        <dbReference type="ARBA" id="ARBA00023172"/>
    </source>
</evidence>
<dbReference type="PROSITE" id="PS51736">
    <property type="entry name" value="RECOMBINASES_3"/>
    <property type="match status" value="1"/>
</dbReference>
<dbReference type="STRING" id="264198.Reut_A3310"/>
<dbReference type="EMBL" id="CP000090">
    <property type="protein sequence ID" value="AAZ62669.1"/>
    <property type="molecule type" value="Genomic_DNA"/>
</dbReference>
<keyword evidence="2" id="KW-0233">DNA recombination</keyword>
<gene>
    <name evidence="6" type="ordered locus">Reut_A3310</name>
</gene>
<dbReference type="SUPFAM" id="SSF53041">
    <property type="entry name" value="Resolvase-like"/>
    <property type="match status" value="1"/>
</dbReference>
<evidence type="ECO:0000313" key="6">
    <source>
        <dbReference type="EMBL" id="AAZ62669.1"/>
    </source>
</evidence>
<feature type="domain" description="Resolvase/invertase-type recombinase catalytic" evidence="4">
    <location>
        <begin position="3"/>
        <end position="164"/>
    </location>
</feature>
<feature type="region of interest" description="Disordered" evidence="3">
    <location>
        <begin position="557"/>
        <end position="589"/>
    </location>
</feature>
<accession>Q46W15</accession>
<keyword evidence="1" id="KW-0238">DNA-binding</keyword>
<dbReference type="InterPro" id="IPR038109">
    <property type="entry name" value="DNA_bind_recomb_sf"/>
</dbReference>
<dbReference type="InterPro" id="IPR006119">
    <property type="entry name" value="Resolv_N"/>
</dbReference>
<dbReference type="SMART" id="SM00857">
    <property type="entry name" value="Resolvase"/>
    <property type="match status" value="1"/>
</dbReference>
<dbReference type="HOGENOM" id="CLU_030020_3_0_4"/>
<dbReference type="Gene3D" id="3.90.1750.20">
    <property type="entry name" value="Putative Large Serine Recombinase, Chain B, Domain 2"/>
    <property type="match status" value="1"/>
</dbReference>
<organism evidence="6">
    <name type="scientific">Cupriavidus pinatubonensis (strain JMP 134 / LMG 1197)</name>
    <name type="common">Cupriavidus necator (strain JMP 134)</name>
    <dbReference type="NCBI Taxonomy" id="264198"/>
    <lineage>
        <taxon>Bacteria</taxon>
        <taxon>Pseudomonadati</taxon>
        <taxon>Pseudomonadota</taxon>
        <taxon>Betaproteobacteria</taxon>
        <taxon>Burkholderiales</taxon>
        <taxon>Burkholderiaceae</taxon>
        <taxon>Cupriavidus</taxon>
    </lineage>
</organism>
<feature type="domain" description="Recombinase" evidence="5">
    <location>
        <begin position="176"/>
        <end position="297"/>
    </location>
</feature>
<dbReference type="Pfam" id="PF07508">
    <property type="entry name" value="Recombinase"/>
    <property type="match status" value="1"/>
</dbReference>
<dbReference type="GO" id="GO:0000150">
    <property type="term" value="F:DNA strand exchange activity"/>
    <property type="evidence" value="ECO:0007669"/>
    <property type="project" value="InterPro"/>
</dbReference>
<proteinExistence type="predicted"/>
<evidence type="ECO:0000256" key="1">
    <source>
        <dbReference type="ARBA" id="ARBA00023125"/>
    </source>
</evidence>
<dbReference type="Gene3D" id="3.40.50.1390">
    <property type="entry name" value="Resolvase, N-terminal catalytic domain"/>
    <property type="match status" value="1"/>
</dbReference>
<evidence type="ECO:0000259" key="4">
    <source>
        <dbReference type="PROSITE" id="PS51736"/>
    </source>
</evidence>
<dbReference type="PANTHER" id="PTHR30461:SF2">
    <property type="entry name" value="SERINE RECOMBINASE PINE-RELATED"/>
    <property type="match status" value="1"/>
</dbReference>
<dbReference type="AlphaFoldDB" id="Q46W15"/>
<protein>
    <submittedName>
        <fullName evidence="6">Recombinase</fullName>
    </submittedName>
</protein>
<dbReference type="InterPro" id="IPR011109">
    <property type="entry name" value="DNA_bind_recombinase_dom"/>
</dbReference>
<reference evidence="6" key="1">
    <citation type="submission" date="2005-08" db="EMBL/GenBank/DDBJ databases">
        <title>Complete sequence of Chromosome1 of Ralstonia eutropha JMP134.</title>
        <authorList>
            <person name="Copeland A."/>
            <person name="Lucas S."/>
            <person name="Lapidus A."/>
            <person name="Barry K."/>
            <person name="Detter J.C."/>
            <person name="Glavina T."/>
            <person name="Hammon N."/>
            <person name="Israni S."/>
            <person name="Pitluck S."/>
            <person name="Goltsman E."/>
            <person name="Martinez M."/>
            <person name="Schmutz J."/>
            <person name="Larimer F."/>
            <person name="Land M."/>
            <person name="Lykidis A."/>
            <person name="Richardson P."/>
        </authorList>
    </citation>
    <scope>NUCLEOTIDE SEQUENCE</scope>
    <source>
        <strain evidence="6">JMP134</strain>
    </source>
</reference>
<evidence type="ECO:0000256" key="3">
    <source>
        <dbReference type="SAM" id="MobiDB-lite"/>
    </source>
</evidence>
<dbReference type="KEGG" id="reu:Reut_A3310"/>
<dbReference type="PROSITE" id="PS51737">
    <property type="entry name" value="RECOMBINASE_DNA_BIND"/>
    <property type="match status" value="1"/>
</dbReference>
<dbReference type="InterPro" id="IPR036162">
    <property type="entry name" value="Resolvase-like_N_sf"/>
</dbReference>
<name>Q46W15_CUPPJ</name>